<dbReference type="InterPro" id="IPR016917">
    <property type="entry name" value="UCP029393"/>
</dbReference>
<evidence type="ECO:0008006" key="4">
    <source>
        <dbReference type="Google" id="ProtNLM"/>
    </source>
</evidence>
<dbReference type="AlphaFoldDB" id="A0A085VII8"/>
<keyword evidence="1" id="KW-0812">Transmembrane</keyword>
<dbReference type="PIRSF" id="PIRSF029393">
    <property type="entry name" value="UCP029393"/>
    <property type="match status" value="1"/>
</dbReference>
<evidence type="ECO:0000256" key="1">
    <source>
        <dbReference type="SAM" id="Phobius"/>
    </source>
</evidence>
<proteinExistence type="predicted"/>
<evidence type="ECO:0000313" key="3">
    <source>
        <dbReference type="Proteomes" id="UP000028631"/>
    </source>
</evidence>
<comment type="caution">
    <text evidence="2">The sequence shown here is derived from an EMBL/GenBank/DDBJ whole genome shotgun (WGS) entry which is preliminary data.</text>
</comment>
<gene>
    <name evidence="2" type="ORF">IV01_12970</name>
</gene>
<dbReference type="InterPro" id="IPR022584">
    <property type="entry name" value="DUF2937"/>
</dbReference>
<dbReference type="PATRIC" id="fig|317.175.peg.2700"/>
<feature type="transmembrane region" description="Helical" evidence="1">
    <location>
        <begin position="134"/>
        <end position="160"/>
    </location>
</feature>
<evidence type="ECO:0000313" key="2">
    <source>
        <dbReference type="EMBL" id="KFE55251.1"/>
    </source>
</evidence>
<sequence length="174" mass="19939">MLRSYLRLVLFTAGLLFGVQIPGFVSDYGKRVEAHLIEAQQSIKGYNATAQQFFKGDVQALIQHYRESEDPVFRSDADSINTLLTRAQVLQREWLAMQGPWYNRALHVAIAADSDIRKETWNGYTWQVLLAPEVIAWGIVCALLLALLVESFFLMIGWVVNGGRRKPKLERDWR</sequence>
<keyword evidence="3" id="KW-1185">Reference proteome</keyword>
<dbReference type="RefSeq" id="WP_032628677.1">
    <property type="nucleotide sequence ID" value="NZ_JPQU01000035.1"/>
</dbReference>
<accession>A0A085VII8</accession>
<reference evidence="2 3" key="1">
    <citation type="submission" date="2014-07" db="EMBL/GenBank/DDBJ databases">
        <title>Draft Genome Sequences of Environmental Pseudomonas syringae strains.</title>
        <authorList>
            <person name="Baltrus D.A."/>
            <person name="Berge O."/>
            <person name="Morris C."/>
        </authorList>
    </citation>
    <scope>NUCLEOTIDE SEQUENCE [LARGE SCALE GENOMIC DNA]</scope>
    <source>
        <strain evidence="2 3">GAW0119</strain>
    </source>
</reference>
<name>A0A085VII8_PSESX</name>
<keyword evidence="1" id="KW-1133">Transmembrane helix</keyword>
<protein>
    <recommendedName>
        <fullName evidence="4">DUF2937 family protein</fullName>
    </recommendedName>
</protein>
<organism evidence="2 3">
    <name type="scientific">Pseudomonas syringae</name>
    <dbReference type="NCBI Taxonomy" id="317"/>
    <lineage>
        <taxon>Bacteria</taxon>
        <taxon>Pseudomonadati</taxon>
        <taxon>Pseudomonadota</taxon>
        <taxon>Gammaproteobacteria</taxon>
        <taxon>Pseudomonadales</taxon>
        <taxon>Pseudomonadaceae</taxon>
        <taxon>Pseudomonas</taxon>
    </lineage>
</organism>
<dbReference type="EMBL" id="JPQU01000035">
    <property type="protein sequence ID" value="KFE55251.1"/>
    <property type="molecule type" value="Genomic_DNA"/>
</dbReference>
<dbReference type="Pfam" id="PF11157">
    <property type="entry name" value="DUF2937"/>
    <property type="match status" value="1"/>
</dbReference>
<dbReference type="Proteomes" id="UP000028631">
    <property type="component" value="Unassembled WGS sequence"/>
</dbReference>
<dbReference type="OrthoDB" id="7021410at2"/>
<keyword evidence="1" id="KW-0472">Membrane</keyword>